<dbReference type="InterPro" id="IPR022637">
    <property type="entry name" value="DNA_polIII_beta_cen"/>
</dbReference>
<dbReference type="STRING" id="1385515.GCA_000423325_02417"/>
<feature type="domain" description="DNA polymerase III beta sliding clamp C-terminal" evidence="13">
    <location>
        <begin position="247"/>
        <end position="365"/>
    </location>
</feature>
<dbReference type="SMART" id="SM00480">
    <property type="entry name" value="POL3Bc"/>
    <property type="match status" value="1"/>
</dbReference>
<dbReference type="GO" id="GO:0005737">
    <property type="term" value="C:cytoplasm"/>
    <property type="evidence" value="ECO:0007669"/>
    <property type="project" value="UniProtKB-SubCell"/>
</dbReference>
<dbReference type="InterPro" id="IPR001001">
    <property type="entry name" value="DNA_polIII_beta"/>
</dbReference>
<dbReference type="InterPro" id="IPR022634">
    <property type="entry name" value="DNA_polIII_beta_N"/>
</dbReference>
<evidence type="ECO:0000259" key="13">
    <source>
        <dbReference type="Pfam" id="PF02768"/>
    </source>
</evidence>
<dbReference type="PANTHER" id="PTHR30478">
    <property type="entry name" value="DNA POLYMERASE III SUBUNIT BETA"/>
    <property type="match status" value="1"/>
</dbReference>
<evidence type="ECO:0000256" key="1">
    <source>
        <dbReference type="ARBA" id="ARBA00004496"/>
    </source>
</evidence>
<dbReference type="RefSeq" id="WP_027070416.1">
    <property type="nucleotide sequence ID" value="NZ_AUHT01000012.1"/>
</dbReference>
<keyword evidence="6 10" id="KW-0548">Nucleotidyltransferase</keyword>
<dbReference type="Pfam" id="PF02767">
    <property type="entry name" value="DNA_pol3_beta_2"/>
    <property type="match status" value="1"/>
</dbReference>
<accession>A0A0A0M8Q7</accession>
<dbReference type="Pfam" id="PF00712">
    <property type="entry name" value="DNA_pol3_beta"/>
    <property type="match status" value="1"/>
</dbReference>
<keyword evidence="7 10" id="KW-0235">DNA replication</keyword>
<dbReference type="Proteomes" id="UP000030003">
    <property type="component" value="Unassembled WGS sequence"/>
</dbReference>
<dbReference type="Gene3D" id="3.70.10.10">
    <property type="match status" value="1"/>
</dbReference>
<comment type="subunit">
    <text evidence="10">Forms a ring-shaped head-to-tail homodimer around DNA.</text>
</comment>
<dbReference type="AlphaFoldDB" id="A0A0A0M8Q7"/>
<dbReference type="eggNOG" id="COG0592">
    <property type="taxonomic scope" value="Bacteria"/>
</dbReference>
<name>A0A0A0M8Q7_9GAMM</name>
<keyword evidence="15" id="KW-1185">Reference proteome</keyword>
<evidence type="ECO:0000256" key="6">
    <source>
        <dbReference type="ARBA" id="ARBA00022695"/>
    </source>
</evidence>
<evidence type="ECO:0000256" key="10">
    <source>
        <dbReference type="PIRNR" id="PIRNR000804"/>
    </source>
</evidence>
<keyword evidence="8 10" id="KW-0239">DNA-directed DNA polymerase</keyword>
<dbReference type="FunFam" id="3.10.150.10:FF:000007">
    <property type="entry name" value="Beta sliding clamp"/>
    <property type="match status" value="1"/>
</dbReference>
<organism evidence="14 15">
    <name type="scientific">Lysobacter defluvii IMMIB APB-9 = DSM 18482</name>
    <dbReference type="NCBI Taxonomy" id="1385515"/>
    <lineage>
        <taxon>Bacteria</taxon>
        <taxon>Pseudomonadati</taxon>
        <taxon>Pseudomonadota</taxon>
        <taxon>Gammaproteobacteria</taxon>
        <taxon>Lysobacterales</taxon>
        <taxon>Lysobacteraceae</taxon>
        <taxon>Novilysobacter</taxon>
    </lineage>
</organism>
<sequence>MRFSLQREVFLKPLAQVVNVVERRQTLPVLANLLVQVGDGQLALTGTDLEVEMVARVAVEDAGDGETTIPARKLFDIIRALPDGSRVTVSQSAEKVTVQAGRSRFTLATLPANDFPSIDEVEATERVTVPESTLKELIERTSFAMAQQDVRYYLNGLLFDLREGNLRCVATDGHRLALCEAEYEGGVQAKRQIIVPRKGVTELQRLLEGGDREVGLEMGRGHLRVKRNDVTFTSKLIDGRFPDYEAVVPIGADQQVTVDREVLRASLQRAAILSNEKYRGVRIEVSPGQLKISAHNPEQEEAQEEIEAETRVDGLSVGFNVNYLLDALTALKEEQVILAMRDANSSALVREASNERCRHVVMPLRL</sequence>
<evidence type="ECO:0000256" key="2">
    <source>
        <dbReference type="ARBA" id="ARBA00010752"/>
    </source>
</evidence>
<dbReference type="InterPro" id="IPR022635">
    <property type="entry name" value="DNA_polIII_beta_C"/>
</dbReference>
<protein>
    <recommendedName>
        <fullName evidence="3 10">Beta sliding clamp</fullName>
    </recommendedName>
</protein>
<dbReference type="Pfam" id="PF02768">
    <property type="entry name" value="DNA_pol3_beta_3"/>
    <property type="match status" value="1"/>
</dbReference>
<dbReference type="GO" id="GO:0006271">
    <property type="term" value="P:DNA strand elongation involved in DNA replication"/>
    <property type="evidence" value="ECO:0007669"/>
    <property type="project" value="TreeGrafter"/>
</dbReference>
<dbReference type="CDD" id="cd00140">
    <property type="entry name" value="beta_clamp"/>
    <property type="match status" value="1"/>
</dbReference>
<evidence type="ECO:0000256" key="3">
    <source>
        <dbReference type="ARBA" id="ARBA00021035"/>
    </source>
</evidence>
<evidence type="ECO:0000256" key="8">
    <source>
        <dbReference type="ARBA" id="ARBA00022932"/>
    </source>
</evidence>
<comment type="similarity">
    <text evidence="2 10">Belongs to the beta sliding clamp family.</text>
</comment>
<evidence type="ECO:0000259" key="11">
    <source>
        <dbReference type="Pfam" id="PF00712"/>
    </source>
</evidence>
<evidence type="ECO:0000313" key="15">
    <source>
        <dbReference type="Proteomes" id="UP000030003"/>
    </source>
</evidence>
<dbReference type="GO" id="GO:0003677">
    <property type="term" value="F:DNA binding"/>
    <property type="evidence" value="ECO:0007669"/>
    <property type="project" value="UniProtKB-UniRule"/>
</dbReference>
<dbReference type="PIRSF" id="PIRSF000804">
    <property type="entry name" value="DNA_pol_III_b"/>
    <property type="match status" value="1"/>
</dbReference>
<reference evidence="14 15" key="1">
    <citation type="submission" date="2013-08" db="EMBL/GenBank/DDBJ databases">
        <title>Genomic analysis of Lysobacter defluvii.</title>
        <authorList>
            <person name="Wang Q."/>
            <person name="Wang G."/>
        </authorList>
    </citation>
    <scope>NUCLEOTIDE SEQUENCE [LARGE SCALE GENOMIC DNA]</scope>
    <source>
        <strain evidence="14 15">IMMIB APB-9</strain>
    </source>
</reference>
<proteinExistence type="inferred from homology"/>
<comment type="caution">
    <text evidence="14">The sequence shown here is derived from an EMBL/GenBank/DDBJ whole genome shotgun (WGS) entry which is preliminary data.</text>
</comment>
<feature type="domain" description="DNA polymerase III beta sliding clamp N-terminal" evidence="11">
    <location>
        <begin position="1"/>
        <end position="118"/>
    </location>
</feature>
<dbReference type="GO" id="GO:0003887">
    <property type="term" value="F:DNA-directed DNA polymerase activity"/>
    <property type="evidence" value="ECO:0007669"/>
    <property type="project" value="UniProtKB-UniRule"/>
</dbReference>
<evidence type="ECO:0000313" key="14">
    <source>
        <dbReference type="EMBL" id="KGO98629.1"/>
    </source>
</evidence>
<dbReference type="EMBL" id="AVBH01000062">
    <property type="protein sequence ID" value="KGO98629.1"/>
    <property type="molecule type" value="Genomic_DNA"/>
</dbReference>
<dbReference type="SUPFAM" id="SSF55979">
    <property type="entry name" value="DNA clamp"/>
    <property type="match status" value="3"/>
</dbReference>
<keyword evidence="9" id="KW-0238">DNA-binding</keyword>
<evidence type="ECO:0000256" key="7">
    <source>
        <dbReference type="ARBA" id="ARBA00022705"/>
    </source>
</evidence>
<evidence type="ECO:0000256" key="9">
    <source>
        <dbReference type="ARBA" id="ARBA00023125"/>
    </source>
</evidence>
<dbReference type="NCBIfam" id="TIGR00663">
    <property type="entry name" value="dnan"/>
    <property type="match status" value="1"/>
</dbReference>
<comment type="subcellular location">
    <subcellularLocation>
        <location evidence="1 10">Cytoplasm</location>
    </subcellularLocation>
</comment>
<evidence type="ECO:0000256" key="4">
    <source>
        <dbReference type="ARBA" id="ARBA00022490"/>
    </source>
</evidence>
<evidence type="ECO:0000256" key="5">
    <source>
        <dbReference type="ARBA" id="ARBA00022679"/>
    </source>
</evidence>
<keyword evidence="5 10" id="KW-0808">Transferase</keyword>
<dbReference type="OrthoDB" id="8421503at2"/>
<comment type="function">
    <text evidence="10">Confers DNA tethering and processivity to DNA polymerases and other proteins. Acts as a clamp, forming a ring around DNA (a reaction catalyzed by the clamp-loading complex) which diffuses in an ATP-independent manner freely and bidirectionally along dsDNA. Initially characterized for its ability to contact the catalytic subunit of DNA polymerase III (Pol III), a complex, multichain enzyme responsible for most of the replicative synthesis in bacteria; Pol III exhibits 3'-5' exonuclease proofreading activity. The beta chain is required for initiation of replication as well as for processivity of DNA replication.</text>
</comment>
<keyword evidence="4 10" id="KW-0963">Cytoplasm</keyword>
<gene>
    <name evidence="14" type="ORF">N791_00805</name>
</gene>
<dbReference type="GO" id="GO:0009360">
    <property type="term" value="C:DNA polymerase III complex"/>
    <property type="evidence" value="ECO:0007669"/>
    <property type="project" value="InterPro"/>
</dbReference>
<dbReference type="GO" id="GO:0008408">
    <property type="term" value="F:3'-5' exonuclease activity"/>
    <property type="evidence" value="ECO:0007669"/>
    <property type="project" value="InterPro"/>
</dbReference>
<dbReference type="InterPro" id="IPR046938">
    <property type="entry name" value="DNA_clamp_sf"/>
</dbReference>
<feature type="domain" description="DNA polymerase III beta sliding clamp central" evidence="12">
    <location>
        <begin position="129"/>
        <end position="243"/>
    </location>
</feature>
<dbReference type="Gene3D" id="3.10.150.10">
    <property type="entry name" value="DNA Polymerase III, subunit A, domain 2"/>
    <property type="match status" value="1"/>
</dbReference>
<evidence type="ECO:0000259" key="12">
    <source>
        <dbReference type="Pfam" id="PF02767"/>
    </source>
</evidence>
<dbReference type="PANTHER" id="PTHR30478:SF0">
    <property type="entry name" value="BETA SLIDING CLAMP"/>
    <property type="match status" value="1"/>
</dbReference>